<feature type="compositionally biased region" description="Basic and acidic residues" evidence="2">
    <location>
        <begin position="26"/>
        <end position="37"/>
    </location>
</feature>
<dbReference type="PROSITE" id="PS50222">
    <property type="entry name" value="EF_HAND_2"/>
    <property type="match status" value="1"/>
</dbReference>
<evidence type="ECO:0000256" key="1">
    <source>
        <dbReference type="ARBA" id="ARBA00022837"/>
    </source>
</evidence>
<dbReference type="InterPro" id="IPR011992">
    <property type="entry name" value="EF-hand-dom_pair"/>
</dbReference>
<keyword evidence="5" id="KW-1185">Reference proteome</keyword>
<feature type="compositionally biased region" description="Low complexity" evidence="2">
    <location>
        <begin position="7"/>
        <end position="24"/>
    </location>
</feature>
<evidence type="ECO:0000259" key="3">
    <source>
        <dbReference type="PROSITE" id="PS50222"/>
    </source>
</evidence>
<evidence type="ECO:0000313" key="5">
    <source>
        <dbReference type="Proteomes" id="UP001189429"/>
    </source>
</evidence>
<feature type="region of interest" description="Disordered" evidence="2">
    <location>
        <begin position="1"/>
        <end position="37"/>
    </location>
</feature>
<dbReference type="PROSITE" id="PS00018">
    <property type="entry name" value="EF_HAND_1"/>
    <property type="match status" value="1"/>
</dbReference>
<keyword evidence="1" id="KW-0106">Calcium</keyword>
<dbReference type="Pfam" id="PF13499">
    <property type="entry name" value="EF-hand_7"/>
    <property type="match status" value="1"/>
</dbReference>
<accession>A0ABN9Q6R2</accession>
<reference evidence="4" key="1">
    <citation type="submission" date="2023-10" db="EMBL/GenBank/DDBJ databases">
        <authorList>
            <person name="Chen Y."/>
            <person name="Shah S."/>
            <person name="Dougan E. K."/>
            <person name="Thang M."/>
            <person name="Chan C."/>
        </authorList>
    </citation>
    <scope>NUCLEOTIDE SEQUENCE [LARGE SCALE GENOMIC DNA]</scope>
</reference>
<comment type="caution">
    <text evidence="4">The sequence shown here is derived from an EMBL/GenBank/DDBJ whole genome shotgun (WGS) entry which is preliminary data.</text>
</comment>
<dbReference type="SUPFAM" id="SSF47473">
    <property type="entry name" value="EF-hand"/>
    <property type="match status" value="1"/>
</dbReference>
<organism evidence="4 5">
    <name type="scientific">Prorocentrum cordatum</name>
    <dbReference type="NCBI Taxonomy" id="2364126"/>
    <lineage>
        <taxon>Eukaryota</taxon>
        <taxon>Sar</taxon>
        <taxon>Alveolata</taxon>
        <taxon>Dinophyceae</taxon>
        <taxon>Prorocentrales</taxon>
        <taxon>Prorocentraceae</taxon>
        <taxon>Prorocentrum</taxon>
    </lineage>
</organism>
<sequence>DPRRGGSALSRTSLTRSSPSRLGTPRSREHPHFWRPEHEETVHPGSCVVFPMGYIHETYVAEGKAGADGCSVASTFQFQDPQPIYQWKNFLQRWGLSHYTREEPCLKRMQPYVFLGEPWAVGLRGEAAQKEIRKRFQQVDKNRDDSLSLDELLVVYRVLYARWRMPWQTPVTKAEASKAREEKQKWMAEDALLFHDDNRDGGICYEEFEQTILKFDAVRQRAKDIKDLQRKPQELFKREKYWIRQHMCTDSDCETLKQLDKDYAPIEQRLA</sequence>
<gene>
    <name evidence="4" type="ORF">PCOR1329_LOCUS9322</name>
</gene>
<dbReference type="InterPro" id="IPR018247">
    <property type="entry name" value="EF_Hand_1_Ca_BS"/>
</dbReference>
<evidence type="ECO:0000313" key="4">
    <source>
        <dbReference type="EMBL" id="CAK0801454.1"/>
    </source>
</evidence>
<feature type="domain" description="EF-hand" evidence="3">
    <location>
        <begin position="127"/>
        <end position="162"/>
    </location>
</feature>
<name>A0ABN9Q6R2_9DINO</name>
<feature type="non-terminal residue" evidence="4">
    <location>
        <position position="271"/>
    </location>
</feature>
<evidence type="ECO:0000256" key="2">
    <source>
        <dbReference type="SAM" id="MobiDB-lite"/>
    </source>
</evidence>
<feature type="non-terminal residue" evidence="4">
    <location>
        <position position="1"/>
    </location>
</feature>
<protein>
    <recommendedName>
        <fullName evidence="3">EF-hand domain-containing protein</fullName>
    </recommendedName>
</protein>
<proteinExistence type="predicted"/>
<dbReference type="InterPro" id="IPR002048">
    <property type="entry name" value="EF_hand_dom"/>
</dbReference>
<dbReference type="Proteomes" id="UP001189429">
    <property type="component" value="Unassembled WGS sequence"/>
</dbReference>
<dbReference type="Gene3D" id="1.10.238.10">
    <property type="entry name" value="EF-hand"/>
    <property type="match status" value="1"/>
</dbReference>
<dbReference type="EMBL" id="CAUYUJ010002588">
    <property type="protein sequence ID" value="CAK0801454.1"/>
    <property type="molecule type" value="Genomic_DNA"/>
</dbReference>